<evidence type="ECO:0000313" key="1">
    <source>
        <dbReference type="EMBL" id="MBX05428.1"/>
    </source>
</evidence>
<name>A0A2P2KI81_RHIMU</name>
<reference evidence="1" key="1">
    <citation type="submission" date="2018-02" db="EMBL/GenBank/DDBJ databases">
        <title>Rhizophora mucronata_Transcriptome.</title>
        <authorList>
            <person name="Meera S.P."/>
            <person name="Sreeshan A."/>
            <person name="Augustine A."/>
        </authorList>
    </citation>
    <scope>NUCLEOTIDE SEQUENCE</scope>
    <source>
        <tissue evidence="1">Leaf</tissue>
    </source>
</reference>
<accession>A0A2P2KI81</accession>
<sequence length="17" mass="2128">MIHIRCRPFFLCFPTFV</sequence>
<organism evidence="1">
    <name type="scientific">Rhizophora mucronata</name>
    <name type="common">Asiatic mangrove</name>
    <dbReference type="NCBI Taxonomy" id="61149"/>
    <lineage>
        <taxon>Eukaryota</taxon>
        <taxon>Viridiplantae</taxon>
        <taxon>Streptophyta</taxon>
        <taxon>Embryophyta</taxon>
        <taxon>Tracheophyta</taxon>
        <taxon>Spermatophyta</taxon>
        <taxon>Magnoliopsida</taxon>
        <taxon>eudicotyledons</taxon>
        <taxon>Gunneridae</taxon>
        <taxon>Pentapetalae</taxon>
        <taxon>rosids</taxon>
        <taxon>fabids</taxon>
        <taxon>Malpighiales</taxon>
        <taxon>Rhizophoraceae</taxon>
        <taxon>Rhizophora</taxon>
    </lineage>
</organism>
<dbReference type="EMBL" id="GGEC01024944">
    <property type="protein sequence ID" value="MBX05428.1"/>
    <property type="molecule type" value="Transcribed_RNA"/>
</dbReference>
<proteinExistence type="predicted"/>
<dbReference type="AlphaFoldDB" id="A0A2P2KI81"/>
<protein>
    <submittedName>
        <fullName evidence="1">Uncharacterized protein</fullName>
    </submittedName>
</protein>